<dbReference type="GO" id="GO:0042060">
    <property type="term" value="P:wound healing"/>
    <property type="evidence" value="ECO:0007669"/>
    <property type="project" value="TreeGrafter"/>
</dbReference>
<accession>A0A0N8JXF5</accession>
<gene>
    <name evidence="5" type="ORF">Z043_118131</name>
</gene>
<dbReference type="AlphaFoldDB" id="A0A0N8JXF5"/>
<dbReference type="GO" id="GO:0005886">
    <property type="term" value="C:plasma membrane"/>
    <property type="evidence" value="ECO:0007669"/>
    <property type="project" value="TreeGrafter"/>
</dbReference>
<sequence>MEARYVRVRPTQWHQRIALKMELLGCQLPTVLPRTFHPQPTRLSTVPPLRSDRTTFTPGIRNTTMTPSDSNSVALVAVLVPVLVTGLSSLILSLLCIWHCRNRKKSTKGAYDLPHWDRTGLWKSMKQFLPAKVSEGDESSVRYSSSGVSHLRGRKGAPVVQAEPAEYAQPLVGGVVGTLGQRSTFKPEEGGDPGYADPDTYDAPLTDIYHAYAEPLPASGAEYATPIVVDIAGCSAAAGTLGQASISTFKRPGPGALLARTGSGHSGTNAQYDTPKTAPGQAPLTEDLVYQVPQNGTQKAQEESS</sequence>
<dbReference type="InterPro" id="IPR000421">
    <property type="entry name" value="FA58C"/>
</dbReference>
<dbReference type="SUPFAM" id="SSF49785">
    <property type="entry name" value="Galactose-binding domain-like"/>
    <property type="match status" value="1"/>
</dbReference>
<feature type="domain" description="F5/8 type C" evidence="4">
    <location>
        <begin position="1"/>
        <end position="26"/>
    </location>
</feature>
<feature type="region of interest" description="Disordered" evidence="2">
    <location>
        <begin position="262"/>
        <end position="285"/>
    </location>
</feature>
<dbReference type="Gene3D" id="2.60.120.260">
    <property type="entry name" value="Galactose-binding domain-like"/>
    <property type="match status" value="1"/>
</dbReference>
<feature type="transmembrane region" description="Helical" evidence="3">
    <location>
        <begin position="73"/>
        <end position="98"/>
    </location>
</feature>
<reference evidence="5 6" key="1">
    <citation type="submission" date="2015-08" db="EMBL/GenBank/DDBJ databases">
        <title>The genome of the Asian arowana (Scleropages formosus).</title>
        <authorList>
            <person name="Tan M.H."/>
            <person name="Gan H.M."/>
            <person name="Croft L.J."/>
            <person name="Austin C.M."/>
        </authorList>
    </citation>
    <scope>NUCLEOTIDE SEQUENCE [LARGE SCALE GENOMIC DNA]</scope>
    <source>
        <strain evidence="5">Aro1</strain>
    </source>
</reference>
<keyword evidence="3" id="KW-1133">Transmembrane helix</keyword>
<dbReference type="PANTHER" id="PTHR46806">
    <property type="entry name" value="F5/8 TYPE C DOMAIN-CONTAINING PROTEIN"/>
    <property type="match status" value="1"/>
</dbReference>
<dbReference type="PANTHER" id="PTHR46806:SF3">
    <property type="entry name" value="DISCOIDIN, CUB AND LCCL DOMAIN-CONTAINING PROTEIN 2"/>
    <property type="match status" value="1"/>
</dbReference>
<dbReference type="EMBL" id="JARO02007760">
    <property type="protein sequence ID" value="KPP63593.1"/>
    <property type="molecule type" value="Genomic_DNA"/>
</dbReference>
<organism evidence="5 6">
    <name type="scientific">Scleropages formosus</name>
    <name type="common">Asian bonytongue</name>
    <name type="synonym">Osteoglossum formosum</name>
    <dbReference type="NCBI Taxonomy" id="113540"/>
    <lineage>
        <taxon>Eukaryota</taxon>
        <taxon>Metazoa</taxon>
        <taxon>Chordata</taxon>
        <taxon>Craniata</taxon>
        <taxon>Vertebrata</taxon>
        <taxon>Euteleostomi</taxon>
        <taxon>Actinopterygii</taxon>
        <taxon>Neopterygii</taxon>
        <taxon>Teleostei</taxon>
        <taxon>Osteoglossocephala</taxon>
        <taxon>Osteoglossomorpha</taxon>
        <taxon>Osteoglossiformes</taxon>
        <taxon>Osteoglossidae</taxon>
        <taxon>Scleropages</taxon>
    </lineage>
</organism>
<keyword evidence="3" id="KW-0472">Membrane</keyword>
<keyword evidence="3" id="KW-0812">Transmembrane</keyword>
<evidence type="ECO:0000313" key="5">
    <source>
        <dbReference type="EMBL" id="KPP63593.1"/>
    </source>
</evidence>
<dbReference type="GO" id="GO:0038023">
    <property type="term" value="F:signaling receptor activity"/>
    <property type="evidence" value="ECO:0007669"/>
    <property type="project" value="TreeGrafter"/>
</dbReference>
<evidence type="ECO:0000256" key="1">
    <source>
        <dbReference type="ARBA" id="ARBA00023157"/>
    </source>
</evidence>
<evidence type="ECO:0000259" key="4">
    <source>
        <dbReference type="PROSITE" id="PS50022"/>
    </source>
</evidence>
<protein>
    <recommendedName>
        <fullName evidence="4">F5/8 type C domain-containing protein</fullName>
    </recommendedName>
</protein>
<proteinExistence type="predicted"/>
<dbReference type="PROSITE" id="PS50022">
    <property type="entry name" value="FA58C_3"/>
    <property type="match status" value="1"/>
</dbReference>
<evidence type="ECO:0000313" key="6">
    <source>
        <dbReference type="Proteomes" id="UP000034805"/>
    </source>
</evidence>
<dbReference type="Proteomes" id="UP000034805">
    <property type="component" value="Unassembled WGS sequence"/>
</dbReference>
<keyword evidence="1" id="KW-1015">Disulfide bond</keyword>
<dbReference type="InterPro" id="IPR008979">
    <property type="entry name" value="Galactose-bd-like_sf"/>
</dbReference>
<name>A0A0N8JXF5_SCLFO</name>
<dbReference type="InterPro" id="IPR050633">
    <property type="entry name" value="Neuropilin_MCO_CoagFactor"/>
</dbReference>
<evidence type="ECO:0000256" key="2">
    <source>
        <dbReference type="SAM" id="MobiDB-lite"/>
    </source>
</evidence>
<evidence type="ECO:0000256" key="3">
    <source>
        <dbReference type="SAM" id="Phobius"/>
    </source>
</evidence>
<comment type="caution">
    <text evidence="5">The sequence shown here is derived from an EMBL/GenBank/DDBJ whole genome shotgun (WGS) entry which is preliminary data.</text>
</comment>